<evidence type="ECO:0000256" key="5">
    <source>
        <dbReference type="ARBA" id="ARBA00022989"/>
    </source>
</evidence>
<feature type="transmembrane region" description="Helical" evidence="7">
    <location>
        <begin position="43"/>
        <end position="62"/>
    </location>
</feature>
<feature type="domain" description="MgtC/SapB/SrpB/YhiD N-terminal" evidence="8">
    <location>
        <begin position="49"/>
        <end position="181"/>
    </location>
</feature>
<feature type="transmembrane region" description="Helical" evidence="7">
    <location>
        <begin position="113"/>
        <end position="130"/>
    </location>
</feature>
<dbReference type="Proteomes" id="UP000183339">
    <property type="component" value="Unassembled WGS sequence"/>
</dbReference>
<accession>A0A1I0D3L9</accession>
<evidence type="ECO:0000256" key="6">
    <source>
        <dbReference type="ARBA" id="ARBA00023136"/>
    </source>
</evidence>
<dbReference type="InterPro" id="IPR003416">
    <property type="entry name" value="MgtC/SapB/SrpB/YhiD_fam"/>
</dbReference>
<protein>
    <recommendedName>
        <fullName evidence="7">Protein MgtC</fullName>
    </recommendedName>
</protein>
<feature type="transmembrane region" description="Helical" evidence="7">
    <location>
        <begin position="137"/>
        <end position="156"/>
    </location>
</feature>
<keyword evidence="3" id="KW-1003">Cell membrane</keyword>
<evidence type="ECO:0000256" key="7">
    <source>
        <dbReference type="RuleBase" id="RU365041"/>
    </source>
</evidence>
<gene>
    <name evidence="9" type="ORF">SAMN05216412_104239</name>
</gene>
<organism evidence="9 10">
    <name type="scientific">Nitrosospira multiformis</name>
    <dbReference type="NCBI Taxonomy" id="1231"/>
    <lineage>
        <taxon>Bacteria</taxon>
        <taxon>Pseudomonadati</taxon>
        <taxon>Pseudomonadota</taxon>
        <taxon>Betaproteobacteria</taxon>
        <taxon>Nitrosomonadales</taxon>
        <taxon>Nitrosomonadaceae</taxon>
        <taxon>Nitrosospira</taxon>
    </lineage>
</organism>
<dbReference type="EMBL" id="FOHI01000004">
    <property type="protein sequence ID" value="SET26779.1"/>
    <property type="molecule type" value="Genomic_DNA"/>
</dbReference>
<keyword evidence="7" id="KW-0997">Cell inner membrane</keyword>
<sequence>MLCINVKHALMRGGGVVEAISVYYEGLKGGRILEAITNASDSVTIAIHLLAAVLSGGAIGLERSLHGHPAGFRTHALVCLASSLLMLVTLYQWKWLPPNITIEAVRMDPTRMAQGIMTGIGFLGAGVIFKEGLSVRGLTTAASIWITAGIGILMGIGFFLPGVLGTLLTLGILSLFRLIEDRVPRQSYAQYYVSFDRHKVMPEDQVRALAIDHGFEIATMSYRITRAGLFEYRMDVRTTKVGRAAGLAKALQNIESVREFRVSTTGT</sequence>
<evidence type="ECO:0000256" key="3">
    <source>
        <dbReference type="ARBA" id="ARBA00022475"/>
    </source>
</evidence>
<evidence type="ECO:0000256" key="2">
    <source>
        <dbReference type="ARBA" id="ARBA00009298"/>
    </source>
</evidence>
<comment type="subcellular location">
    <subcellularLocation>
        <location evidence="7">Cell inner membrane</location>
        <topology evidence="7">Multi-pass membrane protein</topology>
    </subcellularLocation>
    <subcellularLocation>
        <location evidence="1">Cell membrane</location>
        <topology evidence="1">Multi-pass membrane protein</topology>
    </subcellularLocation>
</comment>
<proteinExistence type="inferred from homology"/>
<evidence type="ECO:0000313" key="9">
    <source>
        <dbReference type="EMBL" id="SET26779.1"/>
    </source>
</evidence>
<keyword evidence="4 7" id="KW-0812">Transmembrane</keyword>
<dbReference type="Pfam" id="PF02308">
    <property type="entry name" value="MgtC"/>
    <property type="match status" value="1"/>
</dbReference>
<dbReference type="PANTHER" id="PTHR33778:SF1">
    <property type="entry name" value="MAGNESIUM TRANSPORTER YHID-RELATED"/>
    <property type="match status" value="1"/>
</dbReference>
<dbReference type="AlphaFoldDB" id="A0A1I0D3L9"/>
<keyword evidence="6 7" id="KW-0472">Membrane</keyword>
<dbReference type="GO" id="GO:0005886">
    <property type="term" value="C:plasma membrane"/>
    <property type="evidence" value="ECO:0007669"/>
    <property type="project" value="UniProtKB-SubCell"/>
</dbReference>
<reference evidence="9 10" key="1">
    <citation type="submission" date="2016-10" db="EMBL/GenBank/DDBJ databases">
        <authorList>
            <person name="de Groot N.N."/>
        </authorList>
    </citation>
    <scope>NUCLEOTIDE SEQUENCE [LARGE SCALE GENOMIC DNA]</scope>
    <source>
        <strain evidence="9 10">Nl7</strain>
    </source>
</reference>
<keyword evidence="5 7" id="KW-1133">Transmembrane helix</keyword>
<evidence type="ECO:0000256" key="4">
    <source>
        <dbReference type="ARBA" id="ARBA00022692"/>
    </source>
</evidence>
<feature type="transmembrane region" description="Helical" evidence="7">
    <location>
        <begin position="74"/>
        <end position="93"/>
    </location>
</feature>
<dbReference type="PRINTS" id="PR01837">
    <property type="entry name" value="MGTCSAPBPROT"/>
</dbReference>
<dbReference type="PANTHER" id="PTHR33778">
    <property type="entry name" value="PROTEIN MGTC"/>
    <property type="match status" value="1"/>
</dbReference>
<evidence type="ECO:0000256" key="1">
    <source>
        <dbReference type="ARBA" id="ARBA00004651"/>
    </source>
</evidence>
<evidence type="ECO:0000313" key="10">
    <source>
        <dbReference type="Proteomes" id="UP000183339"/>
    </source>
</evidence>
<dbReference type="InterPro" id="IPR049177">
    <property type="entry name" value="MgtC_SapB_SrpB_YhiD_N"/>
</dbReference>
<evidence type="ECO:0000259" key="8">
    <source>
        <dbReference type="Pfam" id="PF02308"/>
    </source>
</evidence>
<comment type="similarity">
    <text evidence="2 7">Belongs to the MgtC/SapB family.</text>
</comment>
<name>A0A1I0D3L9_9PROT</name>